<proteinExistence type="predicted"/>
<organism evidence="3 4">
    <name type="scientific">Rhodococcus tibetensis</name>
    <dbReference type="NCBI Taxonomy" id="2965064"/>
    <lineage>
        <taxon>Bacteria</taxon>
        <taxon>Bacillati</taxon>
        <taxon>Actinomycetota</taxon>
        <taxon>Actinomycetes</taxon>
        <taxon>Mycobacteriales</taxon>
        <taxon>Nocardiaceae</taxon>
        <taxon>Rhodococcus</taxon>
    </lineage>
</organism>
<evidence type="ECO:0000256" key="2">
    <source>
        <dbReference type="SAM" id="SignalP"/>
    </source>
</evidence>
<dbReference type="Proteomes" id="UP001524501">
    <property type="component" value="Unassembled WGS sequence"/>
</dbReference>
<sequence>MFNHRIKTLTRSAVVSALIGLAALGYVEAANAAAPAAAASSTVSVSTMIGDPAESVRYWQRQHFSDCAEMAVASIVGDLTGYLPSEREILGIAQTTPSTVRQGPIFDPDVRRKDDPSPAGPAAGGTQPADIPVLFAAYNIDSVVSQTPNPEAAIEGVMRALASGHRVVAILDSDTIWNISGDRTRPDHAVSVIGIDTATATVYLNDSGIDEGRGAAIPVDVFAAAWATSDHLMVVAA</sequence>
<protein>
    <recommendedName>
        <fullName evidence="5">Peptidase C39-like domain-containing protein</fullName>
    </recommendedName>
</protein>
<feature type="region of interest" description="Disordered" evidence="1">
    <location>
        <begin position="99"/>
        <end position="128"/>
    </location>
</feature>
<reference evidence="3 4" key="1">
    <citation type="submission" date="2022-07" db="EMBL/GenBank/DDBJ databases">
        <title>Degradation activity of malathion, p-nitrophenol and potential low-temperature adaptation strategy of Rhodococcus sp. FXJ9.536.</title>
        <authorList>
            <person name="Huang J."/>
            <person name="Huang Y."/>
        </authorList>
    </citation>
    <scope>NUCLEOTIDE SEQUENCE [LARGE SCALE GENOMIC DNA]</scope>
    <source>
        <strain evidence="3 4">FXJ9.536</strain>
    </source>
</reference>
<dbReference type="EMBL" id="JANFQF010000014">
    <property type="protein sequence ID" value="MCQ4120944.1"/>
    <property type="molecule type" value="Genomic_DNA"/>
</dbReference>
<dbReference type="RefSeq" id="WP_255970990.1">
    <property type="nucleotide sequence ID" value="NZ_JANFQF010000014.1"/>
</dbReference>
<evidence type="ECO:0000256" key="1">
    <source>
        <dbReference type="SAM" id="MobiDB-lite"/>
    </source>
</evidence>
<evidence type="ECO:0000313" key="3">
    <source>
        <dbReference type="EMBL" id="MCQ4120944.1"/>
    </source>
</evidence>
<feature type="chain" id="PRO_5045803141" description="Peptidase C39-like domain-containing protein" evidence="2">
    <location>
        <begin position="33"/>
        <end position="237"/>
    </location>
</feature>
<name>A0ABT1QF78_9NOCA</name>
<accession>A0ABT1QF78</accession>
<keyword evidence="4" id="KW-1185">Reference proteome</keyword>
<gene>
    <name evidence="3" type="ORF">NOF53_17535</name>
</gene>
<feature type="signal peptide" evidence="2">
    <location>
        <begin position="1"/>
        <end position="32"/>
    </location>
</feature>
<comment type="caution">
    <text evidence="3">The sequence shown here is derived from an EMBL/GenBank/DDBJ whole genome shotgun (WGS) entry which is preliminary data.</text>
</comment>
<evidence type="ECO:0000313" key="4">
    <source>
        <dbReference type="Proteomes" id="UP001524501"/>
    </source>
</evidence>
<keyword evidence="2" id="KW-0732">Signal</keyword>
<dbReference type="Gene3D" id="3.90.70.10">
    <property type="entry name" value="Cysteine proteinases"/>
    <property type="match status" value="1"/>
</dbReference>
<evidence type="ECO:0008006" key="5">
    <source>
        <dbReference type="Google" id="ProtNLM"/>
    </source>
</evidence>